<dbReference type="OrthoDB" id="5297650at2"/>
<evidence type="ECO:0000313" key="5">
    <source>
        <dbReference type="Proteomes" id="UP000482487"/>
    </source>
</evidence>
<feature type="coiled-coil region" evidence="1">
    <location>
        <begin position="122"/>
        <end position="156"/>
    </location>
</feature>
<organism evidence="4 5">
    <name type="scientific">Solidesulfovibrio aerotolerans</name>
    <dbReference type="NCBI Taxonomy" id="295255"/>
    <lineage>
        <taxon>Bacteria</taxon>
        <taxon>Pseudomonadati</taxon>
        <taxon>Thermodesulfobacteriota</taxon>
        <taxon>Desulfovibrionia</taxon>
        <taxon>Desulfovibrionales</taxon>
        <taxon>Desulfovibrionaceae</taxon>
        <taxon>Solidesulfovibrio</taxon>
    </lineage>
</organism>
<proteinExistence type="predicted"/>
<evidence type="ECO:0000256" key="1">
    <source>
        <dbReference type="SAM" id="Coils"/>
    </source>
</evidence>
<evidence type="ECO:0008006" key="6">
    <source>
        <dbReference type="Google" id="ProtNLM"/>
    </source>
</evidence>
<evidence type="ECO:0000256" key="2">
    <source>
        <dbReference type="SAM" id="MobiDB-lite"/>
    </source>
</evidence>
<evidence type="ECO:0000256" key="3">
    <source>
        <dbReference type="SAM" id="Phobius"/>
    </source>
</evidence>
<sequence>MGERVLVVMERVSGRIAPRATKVLGIFVMLAAIKLGILFFMGLDLLLPDPPVQVTQNSRLAAPVLPGPFAGPTPVLAQQAPAPMPPATMPPSATPPANTTGAPDSNALLKRQDELDQREQGLKSLEGELNSRIAKLKEMETSIKAMLEEAKGVKDQKLKHLIDVYSNMNAKQAAKVLETLDNGIAVKILAGMRGRGAGEVLNNMEAKKAAGLTEMLTKIQLPPTAGENPGDM</sequence>
<name>A0A7C9ILK3_9BACT</name>
<dbReference type="SUPFAM" id="SSF158791">
    <property type="entry name" value="MgtE N-terminal domain-like"/>
    <property type="match status" value="1"/>
</dbReference>
<dbReference type="EMBL" id="WVUD01000022">
    <property type="protein sequence ID" value="MYL83961.1"/>
    <property type="molecule type" value="Genomic_DNA"/>
</dbReference>
<feature type="transmembrane region" description="Helical" evidence="3">
    <location>
        <begin position="21"/>
        <end position="43"/>
    </location>
</feature>
<comment type="caution">
    <text evidence="4">The sequence shown here is derived from an EMBL/GenBank/DDBJ whole genome shotgun (WGS) entry which is preliminary data.</text>
</comment>
<dbReference type="Proteomes" id="UP000482487">
    <property type="component" value="Unassembled WGS sequence"/>
</dbReference>
<protein>
    <recommendedName>
        <fullName evidence="6">Magnesium transporter MgtE intracellular domain-containing protein</fullName>
    </recommendedName>
</protein>
<keyword evidence="3" id="KW-1133">Transmembrane helix</keyword>
<reference evidence="4 5" key="1">
    <citation type="submission" date="2020-01" db="EMBL/GenBank/DDBJ databases">
        <title>Genome sequence of Desulfovibrio aerotolerans DSM 16695(T).</title>
        <authorList>
            <person name="Karnachuk O."/>
            <person name="Avakyan M."/>
            <person name="Mardanov A."/>
            <person name="Kadnikov V."/>
            <person name="Ravin N."/>
        </authorList>
    </citation>
    <scope>NUCLEOTIDE SEQUENCE [LARGE SCALE GENOMIC DNA]</scope>
    <source>
        <strain evidence="4 5">DSM 16695</strain>
    </source>
</reference>
<accession>A0A7C9ILK3</accession>
<keyword evidence="5" id="KW-1185">Reference proteome</keyword>
<feature type="compositionally biased region" description="Pro residues" evidence="2">
    <location>
        <begin position="82"/>
        <end position="94"/>
    </location>
</feature>
<keyword evidence="1" id="KW-0175">Coiled coil</keyword>
<keyword evidence="3" id="KW-0812">Transmembrane</keyword>
<keyword evidence="3" id="KW-0472">Membrane</keyword>
<feature type="region of interest" description="Disordered" evidence="2">
    <location>
        <begin position="77"/>
        <end position="105"/>
    </location>
</feature>
<evidence type="ECO:0000313" key="4">
    <source>
        <dbReference type="EMBL" id="MYL83961.1"/>
    </source>
</evidence>
<dbReference type="AlphaFoldDB" id="A0A7C9ILK3"/>
<gene>
    <name evidence="4" type="ORF">GTA51_12560</name>
</gene>